<dbReference type="Proteomes" id="UP000298179">
    <property type="component" value="Unassembled WGS sequence"/>
</dbReference>
<evidence type="ECO:0000313" key="1">
    <source>
        <dbReference type="EMBL" id="TFF23082.1"/>
    </source>
</evidence>
<proteinExistence type="predicted"/>
<reference evidence="1 2" key="1">
    <citation type="submission" date="2019-03" db="EMBL/GenBank/DDBJ databases">
        <title>Jiella endophytica sp. nov., a novel endophytic bacterium isolated from root of Ficus microcarpa Linn. f.</title>
        <authorList>
            <person name="Tuo L."/>
        </authorList>
    </citation>
    <scope>NUCLEOTIDE SEQUENCE [LARGE SCALE GENOMIC DNA]</scope>
    <source>
        <strain evidence="1 2">CBS5Q-3</strain>
    </source>
</reference>
<dbReference type="RefSeq" id="WP_134762186.1">
    <property type="nucleotide sequence ID" value="NZ_SOZD01000003.1"/>
</dbReference>
<dbReference type="AlphaFoldDB" id="A0A4Y8RK28"/>
<name>A0A4Y8RK28_9HYPH</name>
<evidence type="ECO:0000313" key="2">
    <source>
        <dbReference type="Proteomes" id="UP000298179"/>
    </source>
</evidence>
<dbReference type="OrthoDB" id="7907327at2"/>
<dbReference type="EMBL" id="SOZD01000003">
    <property type="protein sequence ID" value="TFF23082.1"/>
    <property type="molecule type" value="Genomic_DNA"/>
</dbReference>
<protein>
    <submittedName>
        <fullName evidence="1">Uncharacterized protein</fullName>
    </submittedName>
</protein>
<keyword evidence="2" id="KW-1185">Reference proteome</keyword>
<accession>A0A4Y8RK28</accession>
<organism evidence="1 2">
    <name type="scientific">Jiella endophytica</name>
    <dbReference type="NCBI Taxonomy" id="2558362"/>
    <lineage>
        <taxon>Bacteria</taxon>
        <taxon>Pseudomonadati</taxon>
        <taxon>Pseudomonadota</taxon>
        <taxon>Alphaproteobacteria</taxon>
        <taxon>Hyphomicrobiales</taxon>
        <taxon>Aurantimonadaceae</taxon>
        <taxon>Jiella</taxon>
    </lineage>
</organism>
<comment type="caution">
    <text evidence="1">The sequence shown here is derived from an EMBL/GenBank/DDBJ whole genome shotgun (WGS) entry which is preliminary data.</text>
</comment>
<sequence>MPELRLGGGKPQYCPQDRVCGFHFRLQKITPRKQLVTKRYRSIAAHVNVTPFFACVRNRSHTRCIILPKRELEMEHVAAFMLLVGCSGDISVCKEIAVPVPAYETVAECRQELPLQIRLSGTSDKHVYGACKEVSEEVFEQSATLDWSVSRDGQLSITFDAEPSLVASR</sequence>
<gene>
    <name evidence="1" type="ORF">E3C22_11615</name>
</gene>